<dbReference type="RefSeq" id="WP_115551071.1">
    <property type="nucleotide sequence ID" value="NZ_CAPHNE010000137.1"/>
</dbReference>
<dbReference type="Proteomes" id="UP000256650">
    <property type="component" value="Unassembled WGS sequence"/>
</dbReference>
<dbReference type="GeneID" id="82535183"/>
<name>A0A3D8IGR0_9HELI</name>
<dbReference type="EMBL" id="NXLS01000002">
    <property type="protein sequence ID" value="RDU63741.1"/>
    <property type="molecule type" value="Genomic_DNA"/>
</dbReference>
<feature type="compositionally biased region" description="Polar residues" evidence="1">
    <location>
        <begin position="164"/>
        <end position="174"/>
    </location>
</feature>
<comment type="caution">
    <text evidence="2">The sequence shown here is derived from an EMBL/GenBank/DDBJ whole genome shotgun (WGS) entry which is preliminary data.</text>
</comment>
<dbReference type="Pfam" id="PF19498">
    <property type="entry name" value="DUF6033"/>
    <property type="match status" value="1"/>
</dbReference>
<sequence>MAVQIGDIYVSQAAYDYVKSQKFGDIQGVQKDSSDSTSNALLGELVVKYSNLNFNSNEQKGLNNLSIAPNILKEMADDPKVREKYEALIYDINELAKNPIKKDLFGGEIETSGFVINADGSVSGWAVSRSKSESSEKSYIEKMLEELEKIRKEREEREGRQEDFSVNFTLNMKA</sequence>
<feature type="compositionally biased region" description="Basic and acidic residues" evidence="1">
    <location>
        <begin position="153"/>
        <end position="163"/>
    </location>
</feature>
<dbReference type="InterPro" id="IPR046097">
    <property type="entry name" value="DUF6033"/>
</dbReference>
<accession>A0A3D8IGR0</accession>
<evidence type="ECO:0000313" key="3">
    <source>
        <dbReference type="Proteomes" id="UP000256650"/>
    </source>
</evidence>
<protein>
    <submittedName>
        <fullName evidence="2">Uncharacterized protein</fullName>
    </submittedName>
</protein>
<evidence type="ECO:0000256" key="1">
    <source>
        <dbReference type="SAM" id="MobiDB-lite"/>
    </source>
</evidence>
<evidence type="ECO:0000313" key="2">
    <source>
        <dbReference type="EMBL" id="RDU63741.1"/>
    </source>
</evidence>
<keyword evidence="3" id="KW-1185">Reference proteome</keyword>
<feature type="region of interest" description="Disordered" evidence="1">
    <location>
        <begin position="153"/>
        <end position="174"/>
    </location>
</feature>
<dbReference type="OrthoDB" id="1663196at2"/>
<reference evidence="2 3" key="1">
    <citation type="submission" date="2018-04" db="EMBL/GenBank/DDBJ databases">
        <title>Novel Campyloabacter and Helicobacter Species and Strains.</title>
        <authorList>
            <person name="Mannion A.J."/>
            <person name="Shen Z."/>
            <person name="Fox J.G."/>
        </authorList>
    </citation>
    <scope>NUCLEOTIDE SEQUENCE [LARGE SCALE GENOMIC DNA]</scope>
    <source>
        <strain evidence="2 3">MIT 99-5101</strain>
    </source>
</reference>
<organism evidence="2 3">
    <name type="scientific">Helicobacter ganmani</name>
    <dbReference type="NCBI Taxonomy" id="60246"/>
    <lineage>
        <taxon>Bacteria</taxon>
        <taxon>Pseudomonadati</taxon>
        <taxon>Campylobacterota</taxon>
        <taxon>Epsilonproteobacteria</taxon>
        <taxon>Campylobacterales</taxon>
        <taxon>Helicobacteraceae</taxon>
        <taxon>Helicobacter</taxon>
    </lineage>
</organism>
<proteinExistence type="predicted"/>
<gene>
    <name evidence="2" type="ORF">CQA43_02645</name>
</gene>
<dbReference type="AlphaFoldDB" id="A0A3D8IGR0"/>